<dbReference type="AlphaFoldDB" id="U4LRI0"/>
<reference evidence="1 2" key="1">
    <citation type="journal article" date="2013" name="PLoS Genet.">
        <title>The genome and development-dependent transcriptomes of Pyronema confluens: a window into fungal evolution.</title>
        <authorList>
            <person name="Traeger S."/>
            <person name="Altegoer F."/>
            <person name="Freitag M."/>
            <person name="Gabaldon T."/>
            <person name="Kempken F."/>
            <person name="Kumar A."/>
            <person name="Marcet-Houben M."/>
            <person name="Poggeler S."/>
            <person name="Stajich J.E."/>
            <person name="Nowrousian M."/>
        </authorList>
    </citation>
    <scope>NUCLEOTIDE SEQUENCE [LARGE SCALE GENOMIC DNA]</scope>
    <source>
        <strain evidence="2">CBS 100304</strain>
        <tissue evidence="1">Vegetative mycelium</tissue>
    </source>
</reference>
<dbReference type="Proteomes" id="UP000018144">
    <property type="component" value="Unassembled WGS sequence"/>
</dbReference>
<accession>U4LRI0</accession>
<evidence type="ECO:0000313" key="1">
    <source>
        <dbReference type="EMBL" id="CCX29891.1"/>
    </source>
</evidence>
<name>U4LRI0_PYROM</name>
<protein>
    <submittedName>
        <fullName evidence="1">Uncharacterized protein</fullName>
    </submittedName>
</protein>
<organism evidence="1 2">
    <name type="scientific">Pyronema omphalodes (strain CBS 100304)</name>
    <name type="common">Pyronema confluens</name>
    <dbReference type="NCBI Taxonomy" id="1076935"/>
    <lineage>
        <taxon>Eukaryota</taxon>
        <taxon>Fungi</taxon>
        <taxon>Dikarya</taxon>
        <taxon>Ascomycota</taxon>
        <taxon>Pezizomycotina</taxon>
        <taxon>Pezizomycetes</taxon>
        <taxon>Pezizales</taxon>
        <taxon>Pyronemataceae</taxon>
        <taxon>Pyronema</taxon>
    </lineage>
</organism>
<sequence length="129" mass="14810">MEKGPLSAIVTVLSFNHNMELCLCTRSIAAKHIDSLYLGITSVLKFNQCLLCFLSFQPRRDIQHLKLQITDFSCFQNNQYNEIANINSSKSTSLACRKRNMHVDNRQNPQGLGRFVCQQPRNITSKAWF</sequence>
<evidence type="ECO:0000313" key="2">
    <source>
        <dbReference type="Proteomes" id="UP000018144"/>
    </source>
</evidence>
<keyword evidence="2" id="KW-1185">Reference proteome</keyword>
<proteinExistence type="predicted"/>
<gene>
    <name evidence="1" type="ORF">PCON_07688</name>
</gene>
<dbReference type="EMBL" id="HF935393">
    <property type="protein sequence ID" value="CCX29891.1"/>
    <property type="molecule type" value="Genomic_DNA"/>
</dbReference>